<reference evidence="1 2" key="1">
    <citation type="submission" date="2019-06" db="EMBL/GenBank/DDBJ databases">
        <title>Sequencing the genomes of 1000 actinobacteria strains.</title>
        <authorList>
            <person name="Klenk H.-P."/>
        </authorList>
    </citation>
    <scope>NUCLEOTIDE SEQUENCE [LARGE SCALE GENOMIC DNA]</scope>
    <source>
        <strain evidence="1 2">DSM 45015</strain>
    </source>
</reference>
<accession>A0A543NLX6</accession>
<evidence type="ECO:0000313" key="1">
    <source>
        <dbReference type="EMBL" id="TQN32833.1"/>
    </source>
</evidence>
<protein>
    <submittedName>
        <fullName evidence="1">Uncharacterized protein</fullName>
    </submittedName>
</protein>
<comment type="caution">
    <text evidence="1">The sequence shown here is derived from an EMBL/GenBank/DDBJ whole genome shotgun (WGS) entry which is preliminary data.</text>
</comment>
<dbReference type="Proteomes" id="UP000317422">
    <property type="component" value="Unassembled WGS sequence"/>
</dbReference>
<keyword evidence="2" id="KW-1185">Reference proteome</keyword>
<proteinExistence type="predicted"/>
<dbReference type="AlphaFoldDB" id="A0A543NLX6"/>
<dbReference type="EMBL" id="VFQC01000001">
    <property type="protein sequence ID" value="TQN32833.1"/>
    <property type="molecule type" value="Genomic_DNA"/>
</dbReference>
<name>A0A543NLX6_9ACTN</name>
<evidence type="ECO:0000313" key="2">
    <source>
        <dbReference type="Proteomes" id="UP000317422"/>
    </source>
</evidence>
<organism evidence="1 2">
    <name type="scientific">Haloactinospora alba</name>
    <dbReference type="NCBI Taxonomy" id="405555"/>
    <lineage>
        <taxon>Bacteria</taxon>
        <taxon>Bacillati</taxon>
        <taxon>Actinomycetota</taxon>
        <taxon>Actinomycetes</taxon>
        <taxon>Streptosporangiales</taxon>
        <taxon>Nocardiopsidaceae</taxon>
        <taxon>Haloactinospora</taxon>
    </lineage>
</organism>
<gene>
    <name evidence="1" type="ORF">FHX37_2817</name>
</gene>
<sequence length="191" mass="21899">MKEFYPDPPHLTLAIYSLRPEHTCFHRMCELMSEFRCEYTGRTQVVPWPKTFTSPSDLVDKTFVLETSDGREEGTTRYPSGAGRPIRAAYRHRRFGTVIVEYLPGSTVEATRSLSPYMQEEWDLPEMSQVRLNAKARKNWRSGAKTCWRRSWNTLVPYTALSVSKLPSLRLPTCVQGATRSDRSCSCPPLS</sequence>